<dbReference type="EMBL" id="JAHJDP010000023">
    <property type="protein sequence ID" value="MBU2690197.1"/>
    <property type="molecule type" value="Genomic_DNA"/>
</dbReference>
<gene>
    <name evidence="2" type="ORF">KJ970_04655</name>
</gene>
<proteinExistence type="predicted"/>
<dbReference type="NCBIfam" id="TIGR04183">
    <property type="entry name" value="Por_Secre_tail"/>
    <property type="match status" value="1"/>
</dbReference>
<evidence type="ECO:0000313" key="2">
    <source>
        <dbReference type="EMBL" id="MBU2690197.1"/>
    </source>
</evidence>
<sequence>MLLSLGWGAAPGQCNDSLEFTPPITCQPAEGEPVDLRAGTLDLLKSGDGLWLGWTTAPEYGESPQVNLTRLPIHPVRPALATIGLSGPPFDSLRELALVPVAGESTLVLFYGRDSSAGDQLWLAEIPNGNMPDEPVIPRMIPGIAGGLYSWDAISWGDDCLVVWASRALQQPLKIEAMMIDASGHPGDAWLITSQEAGVNPVAAGSSNGGLAAWSIFGSKIAGRLLDGTGRPAGAPLSLWEIPPDRRVDQIQIAATAHGYLVGWVSDALQAENRELRMGRIDSAGAVLDSSGVLISTGALTDEIDLDIEWTGGSGEVGWAVWWDLYDRLVGRRFCLTIDDSIRFLDEEPVRLIAPTRTEPAATYSQVALTSGGGWFWAAAIRTAVSTPAGDIAGEIWGQAINPDGVRESADGLSLIQRTDPVNPSVLWDSRDYIVYLFSPMWDGGAYFPFMVNPVTLRVYPQSPVRTTAHPEDPHVEAADPFGTFQVRMMRRPVNAIEIVRLNRLHHLENSIHFRLLDEGPVSPPSLILQRGELFVAAVDGGRVWIRVIDAYLTLLTERSLGGESGMPEQVKIVDVAGELYLFWSEVDDGRLVLRRSRLAAGAFPQPPEGEWVLEMPSEGGWTAAGSEEYGFVVWTGGAAADSLLAFRFNVQGTRLDLDPLFLAATRAVEPHPAAVWDGRTFVIHCSEDTGTQLVRVDESGSVLSVDWVPGDVVIKDSAAGAGPSVLLAEDGGRIRLMLEPPGPPMPFALMSPADNDTLWVNRPTFRWQAAQDIDVDDNVTYTLNIALNPNFEEAILYPALEDTFYTIPNELSGDSLYYWDVTASDRFGLSRSSANGRRKFTISSESTPAFVQEFSTRFAADRKIVEMTWVFRGENNLRGVFIDRRIEDGPWVRLTAIPLPVGLSGPFIDTEPPEWATLDYRLVGMWDGSVETILVSSQVFTAVIQGSSHLLPPYPNPMTGSVTIRFELAESGRVSISIYDVQGRLVDKVQDKRYSIGPHTTYWDGRDSVENRVAGGIYILKFEYPGGVKHSKIIVSGDR</sequence>
<accession>A0A948RVF5</accession>
<evidence type="ECO:0000259" key="1">
    <source>
        <dbReference type="Pfam" id="PF18962"/>
    </source>
</evidence>
<dbReference type="Gene3D" id="2.60.40.10">
    <property type="entry name" value="Immunoglobulins"/>
    <property type="match status" value="1"/>
</dbReference>
<dbReference type="Pfam" id="PF18962">
    <property type="entry name" value="Por_Secre_tail"/>
    <property type="match status" value="1"/>
</dbReference>
<organism evidence="2 3">
    <name type="scientific">Eiseniibacteriota bacterium</name>
    <dbReference type="NCBI Taxonomy" id="2212470"/>
    <lineage>
        <taxon>Bacteria</taxon>
        <taxon>Candidatus Eiseniibacteriota</taxon>
    </lineage>
</organism>
<feature type="domain" description="Secretion system C-terminal sorting" evidence="1">
    <location>
        <begin position="955"/>
        <end position="1036"/>
    </location>
</feature>
<dbReference type="InterPro" id="IPR013783">
    <property type="entry name" value="Ig-like_fold"/>
</dbReference>
<protein>
    <submittedName>
        <fullName evidence="2">T9SS type A sorting domain-containing protein</fullName>
    </submittedName>
</protein>
<dbReference type="Proteomes" id="UP000777784">
    <property type="component" value="Unassembled WGS sequence"/>
</dbReference>
<dbReference type="Gene3D" id="2.60.40.4070">
    <property type="match status" value="1"/>
</dbReference>
<name>A0A948RVF5_UNCEI</name>
<dbReference type="InterPro" id="IPR026444">
    <property type="entry name" value="Secre_tail"/>
</dbReference>
<evidence type="ECO:0000313" key="3">
    <source>
        <dbReference type="Proteomes" id="UP000777784"/>
    </source>
</evidence>
<reference evidence="2" key="1">
    <citation type="submission" date="2021-05" db="EMBL/GenBank/DDBJ databases">
        <title>Energy efficiency and biological interactions define the core microbiome of deep oligotrophic groundwater.</title>
        <authorList>
            <person name="Mehrshad M."/>
            <person name="Lopez-Fernandez M."/>
            <person name="Bell E."/>
            <person name="Bernier-Latmani R."/>
            <person name="Bertilsson S."/>
            <person name="Dopson M."/>
        </authorList>
    </citation>
    <scope>NUCLEOTIDE SEQUENCE</scope>
    <source>
        <strain evidence="2">Modern_marine.mb.64</strain>
    </source>
</reference>
<comment type="caution">
    <text evidence="2">The sequence shown here is derived from an EMBL/GenBank/DDBJ whole genome shotgun (WGS) entry which is preliminary data.</text>
</comment>
<dbReference type="AlphaFoldDB" id="A0A948RVF5"/>